<protein>
    <submittedName>
        <fullName evidence="1">Uncharacterized protein</fullName>
    </submittedName>
</protein>
<comment type="caution">
    <text evidence="1">The sequence shown here is derived from an EMBL/GenBank/DDBJ whole genome shotgun (WGS) entry which is preliminary data.</text>
</comment>
<sequence>MKESFPSLLPLKHKSMIVLLELWIFSANLAFVIPSDKEASSFTYLTPILRNRFLDLIRSGNRSVTFTYQPVWDIASVCLDNGIEVNVYHESVLKVNK</sequence>
<evidence type="ECO:0000313" key="1">
    <source>
        <dbReference type="EMBL" id="EUB55338.1"/>
    </source>
</evidence>
<evidence type="ECO:0000313" key="2">
    <source>
        <dbReference type="Proteomes" id="UP000019149"/>
    </source>
</evidence>
<gene>
    <name evidence="1" type="ORF">EGR_09806</name>
</gene>
<organism evidence="1 2">
    <name type="scientific">Echinococcus granulosus</name>
    <name type="common">Hydatid tapeworm</name>
    <dbReference type="NCBI Taxonomy" id="6210"/>
    <lineage>
        <taxon>Eukaryota</taxon>
        <taxon>Metazoa</taxon>
        <taxon>Spiralia</taxon>
        <taxon>Lophotrochozoa</taxon>
        <taxon>Platyhelminthes</taxon>
        <taxon>Cestoda</taxon>
        <taxon>Eucestoda</taxon>
        <taxon>Cyclophyllidea</taxon>
        <taxon>Taeniidae</taxon>
        <taxon>Echinococcus</taxon>
        <taxon>Echinococcus granulosus group</taxon>
    </lineage>
</organism>
<dbReference type="RefSeq" id="XP_024346534.1">
    <property type="nucleotide sequence ID" value="XM_024499055.1"/>
</dbReference>
<name>W6U2N5_ECHGR</name>
<dbReference type="EMBL" id="APAU02000168">
    <property type="protein sequence ID" value="EUB55338.1"/>
    <property type="molecule type" value="Genomic_DNA"/>
</dbReference>
<dbReference type="GeneID" id="36345521"/>
<dbReference type="KEGG" id="egl:EGR_09806"/>
<dbReference type="AlphaFoldDB" id="W6U2N5"/>
<proteinExistence type="predicted"/>
<reference evidence="1 2" key="1">
    <citation type="journal article" date="2013" name="Nat. Genet.">
        <title>The genome of the hydatid tapeworm Echinococcus granulosus.</title>
        <authorList>
            <person name="Zheng H."/>
            <person name="Zhang W."/>
            <person name="Zhang L."/>
            <person name="Zhang Z."/>
            <person name="Li J."/>
            <person name="Lu G."/>
            <person name="Zhu Y."/>
            <person name="Wang Y."/>
            <person name="Huang Y."/>
            <person name="Liu J."/>
            <person name="Kang H."/>
            <person name="Chen J."/>
            <person name="Wang L."/>
            <person name="Chen A."/>
            <person name="Yu S."/>
            <person name="Gao Z."/>
            <person name="Jin L."/>
            <person name="Gu W."/>
            <person name="Wang Z."/>
            <person name="Zhao L."/>
            <person name="Shi B."/>
            <person name="Wen H."/>
            <person name="Lin R."/>
            <person name="Jones M.K."/>
            <person name="Brejova B."/>
            <person name="Vinar T."/>
            <person name="Zhao G."/>
            <person name="McManus D.P."/>
            <person name="Chen Z."/>
            <person name="Zhou Y."/>
            <person name="Wang S."/>
        </authorList>
    </citation>
    <scope>NUCLEOTIDE SEQUENCE [LARGE SCALE GENOMIC DNA]</scope>
</reference>
<accession>W6U2N5</accession>
<dbReference type="Proteomes" id="UP000019149">
    <property type="component" value="Unassembled WGS sequence"/>
</dbReference>
<keyword evidence="2" id="KW-1185">Reference proteome</keyword>
<dbReference type="CTD" id="36345521"/>